<dbReference type="GO" id="GO:0085020">
    <property type="term" value="P:protein K6-linked ubiquitination"/>
    <property type="evidence" value="ECO:0007669"/>
    <property type="project" value="TreeGrafter"/>
</dbReference>
<dbReference type="Proteomes" id="UP000230066">
    <property type="component" value="Unassembled WGS sequence"/>
</dbReference>
<accession>A0A4E0QUJ8</accession>
<dbReference type="Pfam" id="PF12796">
    <property type="entry name" value="Ank_2"/>
    <property type="match status" value="1"/>
</dbReference>
<dbReference type="PROSITE" id="PS50297">
    <property type="entry name" value="ANK_REP_REGION"/>
    <property type="match status" value="2"/>
</dbReference>
<dbReference type="GO" id="GO:0004842">
    <property type="term" value="F:ubiquitin-protein transferase activity"/>
    <property type="evidence" value="ECO:0007669"/>
    <property type="project" value="TreeGrafter"/>
</dbReference>
<evidence type="ECO:0000313" key="6">
    <source>
        <dbReference type="Proteomes" id="UP000230066"/>
    </source>
</evidence>
<dbReference type="GO" id="GO:0031436">
    <property type="term" value="C:BRCA1-BARD1 complex"/>
    <property type="evidence" value="ECO:0007669"/>
    <property type="project" value="TreeGrafter"/>
</dbReference>
<organism evidence="5 6">
    <name type="scientific">Fasciola hepatica</name>
    <name type="common">Liver fluke</name>
    <dbReference type="NCBI Taxonomy" id="6192"/>
    <lineage>
        <taxon>Eukaryota</taxon>
        <taxon>Metazoa</taxon>
        <taxon>Spiralia</taxon>
        <taxon>Lophotrochozoa</taxon>
        <taxon>Platyhelminthes</taxon>
        <taxon>Trematoda</taxon>
        <taxon>Digenea</taxon>
        <taxon>Plagiorchiida</taxon>
        <taxon>Echinostomata</taxon>
        <taxon>Echinostomatoidea</taxon>
        <taxon>Fasciolidae</taxon>
        <taxon>Fasciola</taxon>
    </lineage>
</organism>
<feature type="repeat" description="ANK" evidence="3">
    <location>
        <begin position="205"/>
        <end position="237"/>
    </location>
</feature>
<gene>
    <name evidence="5" type="ORF">D915_010431</name>
</gene>
<dbReference type="PROSITE" id="PS50088">
    <property type="entry name" value="ANK_REPEAT"/>
    <property type="match status" value="3"/>
</dbReference>
<evidence type="ECO:0000256" key="2">
    <source>
        <dbReference type="ARBA" id="ARBA00023043"/>
    </source>
</evidence>
<proteinExistence type="predicted"/>
<feature type="repeat" description="ANK" evidence="3">
    <location>
        <begin position="139"/>
        <end position="171"/>
    </location>
</feature>
<feature type="compositionally biased region" description="Basic and acidic residues" evidence="4">
    <location>
        <begin position="1"/>
        <end position="12"/>
    </location>
</feature>
<name>A0A4E0QUJ8_FASHE</name>
<dbReference type="Gene3D" id="1.25.40.20">
    <property type="entry name" value="Ankyrin repeat-containing domain"/>
    <property type="match status" value="1"/>
</dbReference>
<protein>
    <submittedName>
        <fullName evidence="5">Ankyrin repeat domain protein</fullName>
    </submittedName>
</protein>
<reference evidence="5" key="1">
    <citation type="submission" date="2019-03" db="EMBL/GenBank/DDBJ databases">
        <title>Improved annotation for the trematode Fasciola hepatica.</title>
        <authorList>
            <person name="Choi Y.-J."/>
            <person name="Martin J."/>
            <person name="Mitreva M."/>
        </authorList>
    </citation>
    <scope>NUCLEOTIDE SEQUENCE [LARGE SCALE GENOMIC DNA]</scope>
</reference>
<evidence type="ECO:0000256" key="3">
    <source>
        <dbReference type="PROSITE-ProRule" id="PRU00023"/>
    </source>
</evidence>
<feature type="compositionally biased region" description="Polar residues" evidence="4">
    <location>
        <begin position="25"/>
        <end position="40"/>
    </location>
</feature>
<dbReference type="SUPFAM" id="SSF48403">
    <property type="entry name" value="Ankyrin repeat"/>
    <property type="match status" value="1"/>
</dbReference>
<keyword evidence="2 3" id="KW-0040">ANK repeat</keyword>
<dbReference type="InterPro" id="IPR036770">
    <property type="entry name" value="Ankyrin_rpt-contain_sf"/>
</dbReference>
<dbReference type="EMBL" id="JXXN02007965">
    <property type="protein sequence ID" value="THD18925.1"/>
    <property type="molecule type" value="Genomic_DNA"/>
</dbReference>
<dbReference type="PANTHER" id="PTHR24171">
    <property type="entry name" value="ANKYRIN REPEAT DOMAIN-CONTAINING PROTEIN 39-RELATED"/>
    <property type="match status" value="1"/>
</dbReference>
<evidence type="ECO:0000256" key="4">
    <source>
        <dbReference type="SAM" id="MobiDB-lite"/>
    </source>
</evidence>
<feature type="repeat" description="ANK" evidence="3">
    <location>
        <begin position="172"/>
        <end position="204"/>
    </location>
</feature>
<keyword evidence="6" id="KW-1185">Reference proteome</keyword>
<evidence type="ECO:0000313" key="5">
    <source>
        <dbReference type="EMBL" id="THD18925.1"/>
    </source>
</evidence>
<keyword evidence="1" id="KW-0677">Repeat</keyword>
<sequence>MRDEKRRGRDEEAVCVPKKRRSDDSPSGMSNQGHNLTASKPRSHVPMSERQQFALLRQMETEEVNQDKGDLGIDESGDGPRGASVRDLDATGDSIPVKDPDNTHPGQHHHHHHSTRDRSGAVMLTHAVSEKTSVRNSSTIQSALMHLIKTGDLDTLKQLVREGANVNEQDEHGWTALHEFSSRNLSRLVAYLLRHGARVELVDRSGDTALHAAARGNHARVIRTLLRHGADPMLKNARGERPSDLCPDTESSVILSQVHGRSFPPRMAYDYNN</sequence>
<dbReference type="InterPro" id="IPR002110">
    <property type="entry name" value="Ankyrin_rpt"/>
</dbReference>
<comment type="caution">
    <text evidence="5">The sequence shown here is derived from an EMBL/GenBank/DDBJ whole genome shotgun (WGS) entry which is preliminary data.</text>
</comment>
<dbReference type="GO" id="GO:0070531">
    <property type="term" value="C:BRCA1-A complex"/>
    <property type="evidence" value="ECO:0007669"/>
    <property type="project" value="TreeGrafter"/>
</dbReference>
<evidence type="ECO:0000256" key="1">
    <source>
        <dbReference type="ARBA" id="ARBA00022737"/>
    </source>
</evidence>
<feature type="compositionally biased region" description="Basic residues" evidence="4">
    <location>
        <begin position="106"/>
        <end position="115"/>
    </location>
</feature>
<dbReference type="AlphaFoldDB" id="A0A4E0QUJ8"/>
<dbReference type="PANTHER" id="PTHR24171:SF8">
    <property type="entry name" value="BRCA1-ASSOCIATED RING DOMAIN PROTEIN 1"/>
    <property type="match status" value="1"/>
</dbReference>
<dbReference type="SMART" id="SM00248">
    <property type="entry name" value="ANK"/>
    <property type="match status" value="3"/>
</dbReference>
<feature type="region of interest" description="Disordered" evidence="4">
    <location>
        <begin position="1"/>
        <end position="119"/>
    </location>
</feature>